<organism evidence="5 6">
    <name type="scientific">Nepenthes gracilis</name>
    <name type="common">Slender pitcher plant</name>
    <dbReference type="NCBI Taxonomy" id="150966"/>
    <lineage>
        <taxon>Eukaryota</taxon>
        <taxon>Viridiplantae</taxon>
        <taxon>Streptophyta</taxon>
        <taxon>Embryophyta</taxon>
        <taxon>Tracheophyta</taxon>
        <taxon>Spermatophyta</taxon>
        <taxon>Magnoliopsida</taxon>
        <taxon>eudicotyledons</taxon>
        <taxon>Gunneridae</taxon>
        <taxon>Pentapetalae</taxon>
        <taxon>Caryophyllales</taxon>
        <taxon>Nepenthaceae</taxon>
        <taxon>Nepenthes</taxon>
    </lineage>
</organism>
<accession>A0AAD3P6N2</accession>
<evidence type="ECO:0000313" key="6">
    <source>
        <dbReference type="Proteomes" id="UP001279734"/>
    </source>
</evidence>
<evidence type="ECO:0000256" key="1">
    <source>
        <dbReference type="ARBA" id="ARBA00023242"/>
    </source>
</evidence>
<reference evidence="5" key="1">
    <citation type="submission" date="2023-05" db="EMBL/GenBank/DDBJ databases">
        <title>Nepenthes gracilis genome sequencing.</title>
        <authorList>
            <person name="Fukushima K."/>
        </authorList>
    </citation>
    <scope>NUCLEOTIDE SEQUENCE</scope>
    <source>
        <strain evidence="5">SING2019-196</strain>
    </source>
</reference>
<proteinExistence type="predicted"/>
<dbReference type="PROSITE" id="PS51667">
    <property type="entry name" value="WRC"/>
    <property type="match status" value="1"/>
</dbReference>
<evidence type="ECO:0000256" key="3">
    <source>
        <dbReference type="SAM" id="MobiDB-lite"/>
    </source>
</evidence>
<dbReference type="EMBL" id="BSYO01000002">
    <property type="protein sequence ID" value="GMH00496.1"/>
    <property type="molecule type" value="Genomic_DNA"/>
</dbReference>
<feature type="compositionally biased region" description="Acidic residues" evidence="3">
    <location>
        <begin position="253"/>
        <end position="270"/>
    </location>
</feature>
<evidence type="ECO:0000259" key="4">
    <source>
        <dbReference type="PROSITE" id="PS51667"/>
    </source>
</evidence>
<feature type="compositionally biased region" description="Basic and acidic residues" evidence="3">
    <location>
        <begin position="211"/>
        <end position="220"/>
    </location>
</feature>
<dbReference type="AlphaFoldDB" id="A0AAD3P6N2"/>
<dbReference type="Pfam" id="PF08879">
    <property type="entry name" value="WRC"/>
    <property type="match status" value="1"/>
</dbReference>
<evidence type="ECO:0000256" key="2">
    <source>
        <dbReference type="PROSITE-ProRule" id="PRU01002"/>
    </source>
</evidence>
<gene>
    <name evidence="5" type="ORF">Nepgr_002335</name>
</gene>
<name>A0AAD3P6N2_NEPGR</name>
<keyword evidence="6" id="KW-1185">Reference proteome</keyword>
<protein>
    <recommendedName>
        <fullName evidence="4">WRC domain-containing protein</fullName>
    </recommendedName>
</protein>
<comment type="caution">
    <text evidence="5">The sequence shown here is derived from an EMBL/GenBank/DDBJ whole genome shotgun (WGS) entry which is preliminary data.</text>
</comment>
<feature type="region of interest" description="Disordered" evidence="3">
    <location>
        <begin position="158"/>
        <end position="283"/>
    </location>
</feature>
<dbReference type="PANTHER" id="PTHR34680">
    <property type="entry name" value="EXPRESSED PROTEIN"/>
    <property type="match status" value="1"/>
</dbReference>
<feature type="domain" description="WRC" evidence="4">
    <location>
        <begin position="110"/>
        <end position="160"/>
    </location>
</feature>
<keyword evidence="1" id="KW-0539">Nucleus</keyword>
<dbReference type="Proteomes" id="UP001279734">
    <property type="component" value="Unassembled WGS sequence"/>
</dbReference>
<sequence>MRIRKNAKLSASIVFGSSSSSIPPGSLQAHMCQLNRSPWDVLSFSPVSSHISYQAGGDDSLGAYGSLGDSIAAADSESMKLSCEYEEKAMFEGAGKRENGAPTVKRENGGGKVVLCNKTDGKGWQCQRAAREGGSLCEHHLAQLRFYHQNQSCFSYPADTASKKPEKASSTVPAVPKKRGRPRKTAVPPTNPNEFYYYSGFGPRWGRKRGGSKDSEKEIRSTANTDDDVDDNNANGNNCAAGGSTHSLSSDIVMEDTEELDYIDDDDEENSGGPDDGEICRKRVRKPIKARSLKSLM</sequence>
<dbReference type="InterPro" id="IPR014977">
    <property type="entry name" value="WRC_dom"/>
</dbReference>
<dbReference type="PANTHER" id="PTHR34680:SF3">
    <property type="entry name" value="EXPRESSED PROTEIN"/>
    <property type="match status" value="1"/>
</dbReference>
<evidence type="ECO:0000313" key="5">
    <source>
        <dbReference type="EMBL" id="GMH00496.1"/>
    </source>
</evidence>
<comment type="caution">
    <text evidence="2">Lacks conserved residue(s) required for the propagation of feature annotation.</text>
</comment>
<feature type="compositionally biased region" description="Low complexity" evidence="3">
    <location>
        <begin position="232"/>
        <end position="243"/>
    </location>
</feature>